<comment type="caution">
    <text evidence="1">The sequence shown here is derived from an EMBL/GenBank/DDBJ whole genome shotgun (WGS) entry which is preliminary data.</text>
</comment>
<sequence>MNTARYFKTDKSCRIGRTYEDFILFKKLDSGCIPRNAPTGRPFGK</sequence>
<proteinExistence type="predicted"/>
<name>G9XU24_DESHA</name>
<accession>G9XU24</accession>
<dbReference type="Proteomes" id="UP000004416">
    <property type="component" value="Unassembled WGS sequence"/>
</dbReference>
<evidence type="ECO:0000313" key="2">
    <source>
        <dbReference type="Proteomes" id="UP000004416"/>
    </source>
</evidence>
<dbReference type="HOGENOM" id="CLU_3198928_0_0_9"/>
<gene>
    <name evidence="1" type="ORF">HMPREF0322_04482</name>
</gene>
<reference evidence="1 2" key="1">
    <citation type="submission" date="2011-08" db="EMBL/GenBank/DDBJ databases">
        <authorList>
            <person name="Weinstock G."/>
            <person name="Sodergren E."/>
            <person name="Clifton S."/>
            <person name="Fulton L."/>
            <person name="Fulton B."/>
            <person name="Courtney L."/>
            <person name="Fronick C."/>
            <person name="Harrison M."/>
            <person name="Strong C."/>
            <person name="Farmer C."/>
            <person name="Delahaunty K."/>
            <person name="Markovic C."/>
            <person name="Hall O."/>
            <person name="Minx P."/>
            <person name="Tomlinson C."/>
            <person name="Mitreva M."/>
            <person name="Hou S."/>
            <person name="Chen J."/>
            <person name="Wollam A."/>
            <person name="Pepin K.H."/>
            <person name="Johnson M."/>
            <person name="Bhonagiri V."/>
            <person name="Zhang X."/>
            <person name="Suruliraj S."/>
            <person name="Warren W."/>
            <person name="Chinwalla A."/>
            <person name="Mardis E.R."/>
            <person name="Wilson R.K."/>
        </authorList>
    </citation>
    <scope>NUCLEOTIDE SEQUENCE [LARGE SCALE GENOMIC DNA]</scope>
    <source>
        <strain evidence="1 2">DP7</strain>
    </source>
</reference>
<dbReference type="EMBL" id="AFZX01000117">
    <property type="protein sequence ID" value="EHL04807.1"/>
    <property type="molecule type" value="Genomic_DNA"/>
</dbReference>
<dbReference type="AlphaFoldDB" id="G9XU24"/>
<evidence type="ECO:0000313" key="1">
    <source>
        <dbReference type="EMBL" id="EHL04807.1"/>
    </source>
</evidence>
<protein>
    <submittedName>
        <fullName evidence="1">Uncharacterized protein</fullName>
    </submittedName>
</protein>
<organism evidence="1 2">
    <name type="scientific">Desulfitobacterium hafniense DP7</name>
    <dbReference type="NCBI Taxonomy" id="537010"/>
    <lineage>
        <taxon>Bacteria</taxon>
        <taxon>Bacillati</taxon>
        <taxon>Bacillota</taxon>
        <taxon>Clostridia</taxon>
        <taxon>Eubacteriales</taxon>
        <taxon>Desulfitobacteriaceae</taxon>
        <taxon>Desulfitobacterium</taxon>
    </lineage>
</organism>